<dbReference type="PANTHER" id="PTHR35007:SF4">
    <property type="entry name" value="CONSERVED TRANSMEMBRANE PROTEIN-RELATED"/>
    <property type="match status" value="1"/>
</dbReference>
<feature type="transmembrane region" description="Helical" evidence="1">
    <location>
        <begin position="58"/>
        <end position="78"/>
    </location>
</feature>
<dbReference type="STRING" id="883161.HMPREF9306_01941"/>
<evidence type="ECO:0000256" key="1">
    <source>
        <dbReference type="SAM" id="Phobius"/>
    </source>
</evidence>
<comment type="caution">
    <text evidence="2">The sequence shown here is derived from an EMBL/GenBank/DDBJ whole genome shotgun (WGS) entry which is preliminary data.</text>
</comment>
<sequence length="263" mass="27722">MSAVFSAIFAGLAAFLLAPASGETRIRQCQARRGRSLNMRLVGFVAVNLIVFLLAPKAVYWALILSVAYTCFTWVLALNRQATRRRAASKQVLHGCNVLVGQLKTGTIPARAIRVAAQECPQLESIVLAQAVGANVADAMRRAAECDGAKGFARLAGAWQLCQRTGAPVAPAVEQVVAGLRRTERTDQTVATELSSAKATGRLLACLPVVGLAFGFAAGGNPIKFLAGTTAGNVCLTLSVLLACAGVVWTEKLAMRVERRANS</sequence>
<dbReference type="OrthoDB" id="3712305at2"/>
<name>S2WIC7_9ACTN</name>
<dbReference type="PATRIC" id="fig|883161.3.peg.1929"/>
<reference evidence="2 3" key="1">
    <citation type="submission" date="2013-04" db="EMBL/GenBank/DDBJ databases">
        <title>The Genome Sequence of Propionimicrobium lymphophilum ACS-093-V-SCH5.</title>
        <authorList>
            <consortium name="The Broad Institute Genomics Platform"/>
            <person name="Earl A."/>
            <person name="Ward D."/>
            <person name="Feldgarden M."/>
            <person name="Gevers D."/>
            <person name="Saerens B."/>
            <person name="Vaneechoutte M."/>
            <person name="Walker B."/>
            <person name="Young S."/>
            <person name="Zeng Q."/>
            <person name="Gargeya S."/>
            <person name="Fitzgerald M."/>
            <person name="Haas B."/>
            <person name="Abouelleil A."/>
            <person name="Allen A.W."/>
            <person name="Alvarado L."/>
            <person name="Arachchi H.M."/>
            <person name="Berlin A.M."/>
            <person name="Chapman S.B."/>
            <person name="Gainer-Dewar J."/>
            <person name="Goldberg J."/>
            <person name="Griggs A."/>
            <person name="Gujja S."/>
            <person name="Hansen M."/>
            <person name="Howarth C."/>
            <person name="Imamovic A."/>
            <person name="Ireland A."/>
            <person name="Larimer J."/>
            <person name="McCowan C."/>
            <person name="Murphy C."/>
            <person name="Pearson M."/>
            <person name="Poon T.W."/>
            <person name="Priest M."/>
            <person name="Roberts A."/>
            <person name="Saif S."/>
            <person name="Shea T."/>
            <person name="Sisk P."/>
            <person name="Sykes S."/>
            <person name="Wortman J."/>
            <person name="Nusbaum C."/>
            <person name="Birren B."/>
        </authorList>
    </citation>
    <scope>NUCLEOTIDE SEQUENCE [LARGE SCALE GENOMIC DNA]</scope>
    <source>
        <strain evidence="2 3">ACS-093-V-SCH5</strain>
    </source>
</reference>
<feature type="transmembrane region" description="Helical" evidence="1">
    <location>
        <begin position="203"/>
        <end position="219"/>
    </location>
</feature>
<accession>S2WIC7</accession>
<proteinExistence type="predicted"/>
<evidence type="ECO:0000313" key="2">
    <source>
        <dbReference type="EMBL" id="EPD32372.1"/>
    </source>
</evidence>
<keyword evidence="1" id="KW-0812">Transmembrane</keyword>
<gene>
    <name evidence="2" type="ORF">HMPREF9306_01941</name>
</gene>
<keyword evidence="3" id="KW-1185">Reference proteome</keyword>
<evidence type="ECO:0000313" key="3">
    <source>
        <dbReference type="Proteomes" id="UP000014417"/>
    </source>
</evidence>
<dbReference type="Proteomes" id="UP000014417">
    <property type="component" value="Unassembled WGS sequence"/>
</dbReference>
<evidence type="ECO:0008006" key="4">
    <source>
        <dbReference type="Google" id="ProtNLM"/>
    </source>
</evidence>
<dbReference type="AlphaFoldDB" id="S2WIC7"/>
<dbReference type="EMBL" id="AGZR01000009">
    <property type="protein sequence ID" value="EPD32372.1"/>
    <property type="molecule type" value="Genomic_DNA"/>
</dbReference>
<keyword evidence="1" id="KW-0472">Membrane</keyword>
<dbReference type="HOGENOM" id="CLU_065779_4_0_11"/>
<dbReference type="PANTHER" id="PTHR35007">
    <property type="entry name" value="INTEGRAL MEMBRANE PROTEIN-RELATED"/>
    <property type="match status" value="1"/>
</dbReference>
<feature type="transmembrane region" description="Helical" evidence="1">
    <location>
        <begin position="225"/>
        <end position="250"/>
    </location>
</feature>
<protein>
    <recommendedName>
        <fullName evidence="4">Type II secretion system protein GspF domain-containing protein</fullName>
    </recommendedName>
</protein>
<keyword evidence="1" id="KW-1133">Transmembrane helix</keyword>
<organism evidence="2 3">
    <name type="scientific">Propionimicrobium lymphophilum ACS-093-V-SCH5</name>
    <dbReference type="NCBI Taxonomy" id="883161"/>
    <lineage>
        <taxon>Bacteria</taxon>
        <taxon>Bacillati</taxon>
        <taxon>Actinomycetota</taxon>
        <taxon>Actinomycetes</taxon>
        <taxon>Propionibacteriales</taxon>
        <taxon>Propionibacteriaceae</taxon>
        <taxon>Propionimicrobium</taxon>
    </lineage>
</organism>
<dbReference type="RefSeq" id="WP_016456747.1">
    <property type="nucleotide sequence ID" value="NZ_KE150269.1"/>
</dbReference>